<feature type="domain" description="CoA carboxyltransferase C-terminal" evidence="2">
    <location>
        <begin position="206"/>
        <end position="453"/>
    </location>
</feature>
<dbReference type="PANTHER" id="PTHR43842">
    <property type="entry name" value="PROPIONYL-COA CARBOXYLASE BETA CHAIN"/>
    <property type="match status" value="1"/>
</dbReference>
<dbReference type="GO" id="GO:0009317">
    <property type="term" value="C:acetyl-CoA carboxylase complex"/>
    <property type="evidence" value="ECO:0007669"/>
    <property type="project" value="TreeGrafter"/>
</dbReference>
<dbReference type="EMBL" id="CAFBPC010000007">
    <property type="protein sequence ID" value="CAB4996617.1"/>
    <property type="molecule type" value="Genomic_DNA"/>
</dbReference>
<proteinExistence type="predicted"/>
<organism evidence="3">
    <name type="scientific">freshwater metagenome</name>
    <dbReference type="NCBI Taxonomy" id="449393"/>
    <lineage>
        <taxon>unclassified sequences</taxon>
        <taxon>metagenomes</taxon>
        <taxon>ecological metagenomes</taxon>
    </lineage>
</organism>
<dbReference type="PANTHER" id="PTHR43842:SF2">
    <property type="entry name" value="PROPIONYL-COA CARBOXYLASE BETA CHAIN, MITOCHONDRIAL"/>
    <property type="match status" value="1"/>
</dbReference>
<dbReference type="InterPro" id="IPR051047">
    <property type="entry name" value="AccD/PCCB"/>
</dbReference>
<gene>
    <name evidence="3" type="ORF">UFOPK4057_00070</name>
</gene>
<dbReference type="SUPFAM" id="SSF52096">
    <property type="entry name" value="ClpP/crotonase"/>
    <property type="match status" value="2"/>
</dbReference>
<evidence type="ECO:0000259" key="2">
    <source>
        <dbReference type="PROSITE" id="PS50989"/>
    </source>
</evidence>
<accession>A0A6J7NUD1</accession>
<dbReference type="InterPro" id="IPR034733">
    <property type="entry name" value="AcCoA_carboxyl_beta"/>
</dbReference>
<dbReference type="InterPro" id="IPR029045">
    <property type="entry name" value="ClpP/crotonase-like_dom_sf"/>
</dbReference>
<dbReference type="Pfam" id="PF01039">
    <property type="entry name" value="Carboxyl_trans"/>
    <property type="match status" value="1"/>
</dbReference>
<dbReference type="Gene3D" id="3.90.226.10">
    <property type="entry name" value="2-enoyl-CoA Hydratase, Chain A, domain 1"/>
    <property type="match status" value="2"/>
</dbReference>
<name>A0A6J7NUD1_9ZZZZ</name>
<reference evidence="3" key="1">
    <citation type="submission" date="2020-05" db="EMBL/GenBank/DDBJ databases">
        <authorList>
            <person name="Chiriac C."/>
            <person name="Salcher M."/>
            <person name="Ghai R."/>
            <person name="Kavagutti S V."/>
        </authorList>
    </citation>
    <scope>NUCLEOTIDE SEQUENCE</scope>
</reference>
<sequence>MSTTDINTFDVVVELQHSVPGAASAAVVRFSNGREAVWLTVDGEVHKGALSAAASHVIATAAQTARSKGLPLVTQMESSGADILEGIAALHGWGTAAKALADCSGVVPTISIVTGPAVSGPALLIGLSDFVVMTDESYAFVSGPTMVAEFTGIEVSTDELGGAGTHARHSGASSVVVPDVAGAIAWVEELLEFLPSNVDQLAPITETDDSDDRLTPEAGALIPELSTGSYDVRDVIASIVDDGHYMEIRARWAGNVITAFANMAGYSIGIVANQPISLAGTLDIPASQKAARFVSFCDAFNIPVLTLVDTPGFYPGKDLEWRGMIRHGAQLVFAYARATVPRICVILRKSYGGAYIVMDSKEMGNDLCLAWPWAELAVMGAGQAAAILQRRATDEERAAFEADYSQRLLNPYIAAERGYVDAVIDPADTRREICAALHMLRDKREKLVSRKHDNTPL</sequence>
<dbReference type="PROSITE" id="PS50980">
    <property type="entry name" value="COA_CT_NTER"/>
    <property type="match status" value="1"/>
</dbReference>
<dbReference type="GO" id="GO:0004658">
    <property type="term" value="F:propionyl-CoA carboxylase activity"/>
    <property type="evidence" value="ECO:0007669"/>
    <property type="project" value="TreeGrafter"/>
</dbReference>
<evidence type="ECO:0000313" key="3">
    <source>
        <dbReference type="EMBL" id="CAB4996617.1"/>
    </source>
</evidence>
<dbReference type="AlphaFoldDB" id="A0A6J7NUD1"/>
<evidence type="ECO:0000259" key="1">
    <source>
        <dbReference type="PROSITE" id="PS50980"/>
    </source>
</evidence>
<feature type="domain" description="CoA carboxyltransferase N-terminal" evidence="1">
    <location>
        <begin position="1"/>
        <end position="206"/>
    </location>
</feature>
<dbReference type="PROSITE" id="PS50989">
    <property type="entry name" value="COA_CT_CTER"/>
    <property type="match status" value="1"/>
</dbReference>
<dbReference type="InterPro" id="IPR011763">
    <property type="entry name" value="COA_CT_C"/>
</dbReference>
<dbReference type="InterPro" id="IPR011762">
    <property type="entry name" value="COA_CT_N"/>
</dbReference>
<protein>
    <submittedName>
        <fullName evidence="3">Unannotated protein</fullName>
    </submittedName>
</protein>